<dbReference type="Proteomes" id="UP001180453">
    <property type="component" value="Unassembled WGS sequence"/>
</dbReference>
<dbReference type="RefSeq" id="WP_310261549.1">
    <property type="nucleotide sequence ID" value="NZ_JAVDXU010000001.1"/>
</dbReference>
<sequence>MNHQSMNGRAVLLAAFAAAALSACATHGDAPKEQMAVANSAVDQASGNAAEAPAELTTARDKLARANAAMARKDYVAARQLADEAAADAALAQATARSARSSRALAEVNESIRQLQVQLNRS</sequence>
<evidence type="ECO:0000259" key="2">
    <source>
        <dbReference type="Pfam" id="PF14346"/>
    </source>
</evidence>
<organism evidence="3 4">
    <name type="scientific">Roseateles saccharophilus</name>
    <name type="common">Pseudomonas saccharophila</name>
    <dbReference type="NCBI Taxonomy" id="304"/>
    <lineage>
        <taxon>Bacteria</taxon>
        <taxon>Pseudomonadati</taxon>
        <taxon>Pseudomonadota</taxon>
        <taxon>Betaproteobacteria</taxon>
        <taxon>Burkholderiales</taxon>
        <taxon>Sphaerotilaceae</taxon>
        <taxon>Roseateles</taxon>
    </lineage>
</organism>
<keyword evidence="4" id="KW-1185">Reference proteome</keyword>
<comment type="caution">
    <text evidence="3">The sequence shown here is derived from an EMBL/GenBank/DDBJ whole genome shotgun (WGS) entry which is preliminary data.</text>
</comment>
<dbReference type="InterPro" id="IPR025511">
    <property type="entry name" value="DUF4398"/>
</dbReference>
<reference evidence="3 4" key="1">
    <citation type="submission" date="2023-07" db="EMBL/GenBank/DDBJ databases">
        <title>Sorghum-associated microbial communities from plants grown in Nebraska, USA.</title>
        <authorList>
            <person name="Schachtman D."/>
        </authorList>
    </citation>
    <scope>NUCLEOTIDE SEQUENCE [LARGE SCALE GENOMIC DNA]</scope>
    <source>
        <strain evidence="3 4">BE314</strain>
    </source>
</reference>
<accession>A0ABU1YHG6</accession>
<evidence type="ECO:0000256" key="1">
    <source>
        <dbReference type="SAM" id="SignalP"/>
    </source>
</evidence>
<dbReference type="Pfam" id="PF14346">
    <property type="entry name" value="DUF4398"/>
    <property type="match status" value="1"/>
</dbReference>
<dbReference type="EMBL" id="JAVDXU010000001">
    <property type="protein sequence ID" value="MDR7268304.1"/>
    <property type="molecule type" value="Genomic_DNA"/>
</dbReference>
<protein>
    <recommendedName>
        <fullName evidence="2">DUF4398 domain-containing protein</fullName>
    </recommendedName>
</protein>
<feature type="domain" description="DUF4398" evidence="2">
    <location>
        <begin position="33"/>
        <end position="107"/>
    </location>
</feature>
<evidence type="ECO:0000313" key="4">
    <source>
        <dbReference type="Proteomes" id="UP001180453"/>
    </source>
</evidence>
<proteinExistence type="predicted"/>
<evidence type="ECO:0000313" key="3">
    <source>
        <dbReference type="EMBL" id="MDR7268304.1"/>
    </source>
</evidence>
<dbReference type="Gene3D" id="1.20.1270.390">
    <property type="match status" value="1"/>
</dbReference>
<feature type="signal peptide" evidence="1">
    <location>
        <begin position="1"/>
        <end position="25"/>
    </location>
</feature>
<gene>
    <name evidence="3" type="ORF">J2X20_000933</name>
</gene>
<name>A0ABU1YHG6_ROSSA</name>
<keyword evidence="1" id="KW-0732">Signal</keyword>
<feature type="chain" id="PRO_5045567155" description="DUF4398 domain-containing protein" evidence="1">
    <location>
        <begin position="26"/>
        <end position="122"/>
    </location>
</feature>